<dbReference type="PATRIC" id="fig|36849.3.peg.1031"/>
<gene>
    <name evidence="2" type="primary">vanW_2</name>
    <name evidence="2" type="ORF">OXPF_09650</name>
</gene>
<dbReference type="OrthoDB" id="9797191at2"/>
<evidence type="ECO:0000313" key="2">
    <source>
        <dbReference type="EMBL" id="KPU45731.1"/>
    </source>
</evidence>
<accession>A0A0P8WSY4</accession>
<dbReference type="InterPro" id="IPR052913">
    <property type="entry name" value="Glycopeptide_resist_protein"/>
</dbReference>
<dbReference type="EMBL" id="LKET01000021">
    <property type="protein sequence ID" value="KPU45731.1"/>
    <property type="molecule type" value="Genomic_DNA"/>
</dbReference>
<organism evidence="2 3">
    <name type="scientific">Oxobacter pfennigii</name>
    <dbReference type="NCBI Taxonomy" id="36849"/>
    <lineage>
        <taxon>Bacteria</taxon>
        <taxon>Bacillati</taxon>
        <taxon>Bacillota</taxon>
        <taxon>Clostridia</taxon>
        <taxon>Eubacteriales</taxon>
        <taxon>Clostridiaceae</taxon>
        <taxon>Oxobacter</taxon>
    </lineage>
</organism>
<feature type="transmembrane region" description="Helical" evidence="1">
    <location>
        <begin position="6"/>
        <end position="27"/>
    </location>
</feature>
<dbReference type="AlphaFoldDB" id="A0A0P8WSY4"/>
<keyword evidence="3" id="KW-1185">Reference proteome</keyword>
<reference evidence="2 3" key="1">
    <citation type="submission" date="2015-09" db="EMBL/GenBank/DDBJ databases">
        <title>Genome sequence of Oxobacter pfennigii DSM 3222.</title>
        <authorList>
            <person name="Poehlein A."/>
            <person name="Bengelsdorf F.R."/>
            <person name="Schiel-Bengelsdorf B."/>
            <person name="Duerre P."/>
            <person name="Daniel R."/>
        </authorList>
    </citation>
    <scope>NUCLEOTIDE SEQUENCE [LARGE SCALE GENOMIC DNA]</scope>
    <source>
        <strain evidence="2 3">DSM 3222</strain>
    </source>
</reference>
<keyword evidence="1" id="KW-0812">Transmembrane</keyword>
<dbReference type="PANTHER" id="PTHR35788">
    <property type="entry name" value="EXPORTED PROTEIN-RELATED"/>
    <property type="match status" value="1"/>
</dbReference>
<dbReference type="Proteomes" id="UP000050326">
    <property type="component" value="Unassembled WGS sequence"/>
</dbReference>
<proteinExistence type="predicted"/>
<sequence>MKYKSGILYFTAVTISAVLLVVLYSAYRFTPRRGSPDNNIQITPEQNISTPDDILKEPALPAPTIPIPEVTPSPIVTVTPAPPLKITPTPTPRQQIKKNVVPKNAIGAYETSLMDKSSKRSKNISLASKQINGYVVNPGETFSFNQVVGERTKERGFLSAKIIVNGKYDEGTGGGVCQLSSTLFNAVKKSNLEIVERHPHSKKVAYVGEGRDAAVNYGSLDFKFKNNKDYPVQIKAGVKNGKVYTYILKVK</sequence>
<evidence type="ECO:0000256" key="1">
    <source>
        <dbReference type="SAM" id="Phobius"/>
    </source>
</evidence>
<name>A0A0P8WSY4_9CLOT</name>
<evidence type="ECO:0000313" key="3">
    <source>
        <dbReference type="Proteomes" id="UP000050326"/>
    </source>
</evidence>
<protein>
    <submittedName>
        <fullName evidence="2">Vancomycin B-type resistance protein VanW</fullName>
    </submittedName>
</protein>
<dbReference type="Pfam" id="PF04294">
    <property type="entry name" value="VanW"/>
    <property type="match status" value="1"/>
</dbReference>
<keyword evidence="1" id="KW-0472">Membrane</keyword>
<keyword evidence="1" id="KW-1133">Transmembrane helix</keyword>
<dbReference type="RefSeq" id="WP_054874060.1">
    <property type="nucleotide sequence ID" value="NZ_LKET01000021.1"/>
</dbReference>
<dbReference type="PANTHER" id="PTHR35788:SF1">
    <property type="entry name" value="EXPORTED PROTEIN"/>
    <property type="match status" value="1"/>
</dbReference>
<comment type="caution">
    <text evidence="2">The sequence shown here is derived from an EMBL/GenBank/DDBJ whole genome shotgun (WGS) entry which is preliminary data.</text>
</comment>
<dbReference type="InterPro" id="IPR007391">
    <property type="entry name" value="Vancomycin_resist_VanW"/>
</dbReference>